<evidence type="ECO:0000256" key="2">
    <source>
        <dbReference type="SAM" id="Phobius"/>
    </source>
</evidence>
<feature type="domain" description="Multidrug resistance protein MdtA-like alpha-helical hairpin" evidence="3">
    <location>
        <begin position="153"/>
        <end position="217"/>
    </location>
</feature>
<sequence>MTPPGTPAGPASASVVPPVSPAVTEAASAVSPPAKAGSSFLKKNWWLAVVAGAVVLLVIVFGFEFKHAGPGPGFVSGNGRVEATEIDIATKLAGRVQNILVDEGDFVQAGQLLAQMQVDVLNAQHDAAKAQLQQAITAVASAEAQVAARRSDEAAAQAATVQRQAELEAAKSRYTRTKALSASGAISMQDHDDDLARLHGAEAAVTAAQAQVAAAKAAIKAAEAQVIGANSAVNASKATAASIEADIVDCQLKSPRDGRVQYRVAQPGEVLAPGGKVLNLVDLSDVYLTFFLPEAAVGKVALGSEVRVILDAAPHYVIPAQISYVASVAQFTPKTVETANERQKLMFRVKAQFGRPLLQKNLKLVKTGLPGVAWLKLDAKAEWPESLAIKLPQ</sequence>
<evidence type="ECO:0000313" key="4">
    <source>
        <dbReference type="EMBL" id="MFC5455479.1"/>
    </source>
</evidence>
<organism evidence="4 5">
    <name type="scientific">Prosthecobacter fluviatilis</name>
    <dbReference type="NCBI Taxonomy" id="445931"/>
    <lineage>
        <taxon>Bacteria</taxon>
        <taxon>Pseudomonadati</taxon>
        <taxon>Verrucomicrobiota</taxon>
        <taxon>Verrucomicrobiia</taxon>
        <taxon>Verrucomicrobiales</taxon>
        <taxon>Verrucomicrobiaceae</taxon>
        <taxon>Prosthecobacter</taxon>
    </lineage>
</organism>
<comment type="caution">
    <text evidence="4">The sequence shown here is derived from an EMBL/GenBank/DDBJ whole genome shotgun (WGS) entry which is preliminary data.</text>
</comment>
<evidence type="ECO:0000313" key="5">
    <source>
        <dbReference type="Proteomes" id="UP001596052"/>
    </source>
</evidence>
<keyword evidence="2" id="KW-0812">Transmembrane</keyword>
<dbReference type="InterPro" id="IPR058624">
    <property type="entry name" value="MdtA-like_HH"/>
</dbReference>
<gene>
    <name evidence="4" type="ORF">ACFQDI_11475</name>
</gene>
<dbReference type="Proteomes" id="UP001596052">
    <property type="component" value="Unassembled WGS sequence"/>
</dbReference>
<dbReference type="Pfam" id="PF25876">
    <property type="entry name" value="HH_MFP_RND"/>
    <property type="match status" value="1"/>
</dbReference>
<dbReference type="EMBL" id="JBHSMQ010000004">
    <property type="protein sequence ID" value="MFC5455479.1"/>
    <property type="molecule type" value="Genomic_DNA"/>
</dbReference>
<dbReference type="PANTHER" id="PTHR30438:SF2">
    <property type="entry name" value="MEMBRANE PROTEIN"/>
    <property type="match status" value="1"/>
</dbReference>
<keyword evidence="2" id="KW-0472">Membrane</keyword>
<reference evidence="5" key="1">
    <citation type="journal article" date="2019" name="Int. J. Syst. Evol. Microbiol.">
        <title>The Global Catalogue of Microorganisms (GCM) 10K type strain sequencing project: providing services to taxonomists for standard genome sequencing and annotation.</title>
        <authorList>
            <consortium name="The Broad Institute Genomics Platform"/>
            <consortium name="The Broad Institute Genome Sequencing Center for Infectious Disease"/>
            <person name="Wu L."/>
            <person name="Ma J."/>
        </authorList>
    </citation>
    <scope>NUCLEOTIDE SEQUENCE [LARGE SCALE GENOMIC DNA]</scope>
    <source>
        <strain evidence="5">CGMCC 4.1469</strain>
    </source>
</reference>
<keyword evidence="2" id="KW-1133">Transmembrane helix</keyword>
<evidence type="ECO:0000256" key="1">
    <source>
        <dbReference type="SAM" id="Coils"/>
    </source>
</evidence>
<accession>A0ABW0KQ24</accession>
<dbReference type="SUPFAM" id="SSF111369">
    <property type="entry name" value="HlyD-like secretion proteins"/>
    <property type="match status" value="2"/>
</dbReference>
<name>A0ABW0KQ24_9BACT</name>
<dbReference type="PRINTS" id="PR01490">
    <property type="entry name" value="RTXTOXIND"/>
</dbReference>
<keyword evidence="1" id="KW-0175">Coiled coil</keyword>
<feature type="coiled-coil region" evidence="1">
    <location>
        <begin position="118"/>
        <end position="145"/>
    </location>
</feature>
<feature type="transmembrane region" description="Helical" evidence="2">
    <location>
        <begin position="45"/>
        <end position="63"/>
    </location>
</feature>
<evidence type="ECO:0000259" key="3">
    <source>
        <dbReference type="Pfam" id="PF25876"/>
    </source>
</evidence>
<protein>
    <submittedName>
        <fullName evidence="4">HlyD family secretion protein</fullName>
    </submittedName>
</protein>
<dbReference type="Gene3D" id="2.40.30.170">
    <property type="match status" value="1"/>
</dbReference>
<keyword evidence="5" id="KW-1185">Reference proteome</keyword>
<dbReference type="Gene3D" id="2.40.50.100">
    <property type="match status" value="1"/>
</dbReference>
<dbReference type="Gene3D" id="1.10.287.470">
    <property type="entry name" value="Helix hairpin bin"/>
    <property type="match status" value="1"/>
</dbReference>
<dbReference type="PANTHER" id="PTHR30438">
    <property type="entry name" value="36 KDA ANTIGEN-RELATED"/>
    <property type="match status" value="1"/>
</dbReference>
<dbReference type="RefSeq" id="WP_377166605.1">
    <property type="nucleotide sequence ID" value="NZ_JBHSMQ010000004.1"/>
</dbReference>
<proteinExistence type="predicted"/>